<evidence type="ECO:0008006" key="3">
    <source>
        <dbReference type="Google" id="ProtNLM"/>
    </source>
</evidence>
<dbReference type="RefSeq" id="WP_102205238.1">
    <property type="nucleotide sequence ID" value="NZ_CAWNVR010000356.1"/>
</dbReference>
<proteinExistence type="predicted"/>
<evidence type="ECO:0000313" key="2">
    <source>
        <dbReference type="Proteomes" id="UP000235036"/>
    </source>
</evidence>
<dbReference type="Proteomes" id="UP000235036">
    <property type="component" value="Unassembled WGS sequence"/>
</dbReference>
<dbReference type="AlphaFoldDB" id="A0A2N6K357"/>
<evidence type="ECO:0000313" key="1">
    <source>
        <dbReference type="EMBL" id="PLZ89876.1"/>
    </source>
</evidence>
<protein>
    <recommendedName>
        <fullName evidence="3">CYTH domain-containing protein</fullName>
    </recommendedName>
</protein>
<name>A0A2N6K357_FISMU</name>
<accession>A0A2N6K357</accession>
<reference evidence="1 2" key="1">
    <citation type="submission" date="2017-08" db="EMBL/GenBank/DDBJ databases">
        <title>Genomes of Fischerella (Mastigocladus) sp. strains.</title>
        <authorList>
            <person name="Miller S.R."/>
        </authorList>
    </citation>
    <scope>NUCLEOTIDE SEQUENCE [LARGE SCALE GENOMIC DNA]</scope>
    <source>
        <strain evidence="1 2">CCMEE 5323</strain>
    </source>
</reference>
<gene>
    <name evidence="1" type="ORF">CEN44_12125</name>
</gene>
<comment type="caution">
    <text evidence="1">The sequence shown here is derived from an EMBL/GenBank/DDBJ whole genome shotgun (WGS) entry which is preliminary data.</text>
</comment>
<keyword evidence="2" id="KW-1185">Reference proteome</keyword>
<sequence>MLTTYELRWFYPGTIPENIQFWFEKHCLFQSSQPQQPREDLYLYSPECEFLGIKLRQEQLEVKWRQAELGVVSFGEIVEGKVEKWSKWECHDSTGESFQAQQIASNPVWVSVQKVRYSQTYEVLDDFLLQAVSENKIINNGCHMELTNLTINENSWWSLAFEAFGDHARILENLQTTANWIFSSYLEQRLLAVDSYAYPAWLARVIG</sequence>
<organism evidence="1 2">
    <name type="scientific">Fischerella muscicola CCMEE 5323</name>
    <dbReference type="NCBI Taxonomy" id="2019572"/>
    <lineage>
        <taxon>Bacteria</taxon>
        <taxon>Bacillati</taxon>
        <taxon>Cyanobacteriota</taxon>
        <taxon>Cyanophyceae</taxon>
        <taxon>Nostocales</taxon>
        <taxon>Hapalosiphonaceae</taxon>
        <taxon>Fischerella</taxon>
    </lineage>
</organism>
<dbReference type="EMBL" id="NRQW01000258">
    <property type="protein sequence ID" value="PLZ89876.1"/>
    <property type="molecule type" value="Genomic_DNA"/>
</dbReference>